<name>E4T4L8_PALPW</name>
<keyword evidence="13" id="KW-0547">Nucleotide-binding</keyword>
<dbReference type="EMBL" id="CP002345">
    <property type="protein sequence ID" value="ADQ79662.1"/>
    <property type="molecule type" value="Genomic_DNA"/>
</dbReference>
<dbReference type="PANTHER" id="PTHR43622:SF7">
    <property type="entry name" value="3-DEHYDROQUINATE SYNTHASE, CHLOROPLASTIC"/>
    <property type="match status" value="1"/>
</dbReference>
<evidence type="ECO:0000256" key="19">
    <source>
        <dbReference type="NCBIfam" id="TIGR01357"/>
    </source>
</evidence>
<keyword evidence="11" id="KW-0028">Amino-acid biosynthesis</keyword>
<dbReference type="OrthoDB" id="9806583at2"/>
<evidence type="ECO:0000256" key="8">
    <source>
        <dbReference type="ARBA" id="ARBA00013031"/>
    </source>
</evidence>
<dbReference type="Gene3D" id="1.20.1090.10">
    <property type="entry name" value="Dehydroquinate synthase-like - alpha domain"/>
    <property type="match status" value="1"/>
</dbReference>
<keyword evidence="18" id="KW-0170">Cobalt</keyword>
<dbReference type="Proteomes" id="UP000008718">
    <property type="component" value="Chromosome"/>
</dbReference>
<evidence type="ECO:0000259" key="20">
    <source>
        <dbReference type="Pfam" id="PF01761"/>
    </source>
</evidence>
<comment type="pathway">
    <text evidence="6">Metabolic intermediate biosynthesis; chorismate biosynthesis; chorismate from D-erythrose 4-phosphate and phosphoenolpyruvate: step 2/7.</text>
</comment>
<dbReference type="GO" id="GO:0008652">
    <property type="term" value="P:amino acid biosynthetic process"/>
    <property type="evidence" value="ECO:0007669"/>
    <property type="project" value="UniProtKB-KW"/>
</dbReference>
<evidence type="ECO:0000256" key="2">
    <source>
        <dbReference type="ARBA" id="ARBA00001911"/>
    </source>
</evidence>
<evidence type="ECO:0000256" key="6">
    <source>
        <dbReference type="ARBA" id="ARBA00004661"/>
    </source>
</evidence>
<keyword evidence="10" id="KW-0963">Cytoplasm</keyword>
<dbReference type="eggNOG" id="COG0337">
    <property type="taxonomic scope" value="Bacteria"/>
</dbReference>
<dbReference type="GO" id="GO:0009073">
    <property type="term" value="P:aromatic amino acid family biosynthetic process"/>
    <property type="evidence" value="ECO:0007669"/>
    <property type="project" value="UniProtKB-KW"/>
</dbReference>
<dbReference type="InterPro" id="IPR016037">
    <property type="entry name" value="DHQ_synth_AroB"/>
</dbReference>
<dbReference type="GO" id="GO:0046872">
    <property type="term" value="F:metal ion binding"/>
    <property type="evidence" value="ECO:0007669"/>
    <property type="project" value="UniProtKB-KW"/>
</dbReference>
<dbReference type="RefSeq" id="WP_013445031.1">
    <property type="nucleotide sequence ID" value="NC_014734.1"/>
</dbReference>
<keyword evidence="12" id="KW-0479">Metal-binding</keyword>
<keyword evidence="14" id="KW-0862">Zinc</keyword>
<keyword evidence="23" id="KW-1185">Reference proteome</keyword>
<evidence type="ECO:0000256" key="3">
    <source>
        <dbReference type="ARBA" id="ARBA00001941"/>
    </source>
</evidence>
<evidence type="ECO:0000256" key="12">
    <source>
        <dbReference type="ARBA" id="ARBA00022723"/>
    </source>
</evidence>
<sequence>MSHSITKICEDFIQELDQAIGVQSADSIFVLTDDNTRKFCLPLVLDSTKLKDCHIITIPSGDENKNIDSAVAVWKFLSENGATRKSLIINLGGGVISDIGGFVASTFKRGMRYINVSTTLLGAVDAATGGKTGINFQGLKNEIGVFAPAETVLINIDFFRTLDDANLRSGYAEMVKHALIDTRAEWDNVLKYDLDKIDFSELKVLLDRSIRIKERVVEQDPYEANIRKALNLGHTFGHAFESWSYKVQRPALHGYAIMWGLLCELYLSFIKLNFPKEDLLRLKYLMKEYYGTFEFSCNDYESLFELMTHDKKNDSKEINFTLLADIGEIRINQTATKDEIFECFDFFREG</sequence>
<organism evidence="22 23">
    <name type="scientific">Paludibacter propionicigenes (strain DSM 17365 / JCM 13257 / WB4)</name>
    <dbReference type="NCBI Taxonomy" id="694427"/>
    <lineage>
        <taxon>Bacteria</taxon>
        <taxon>Pseudomonadati</taxon>
        <taxon>Bacteroidota</taxon>
        <taxon>Bacteroidia</taxon>
        <taxon>Bacteroidales</taxon>
        <taxon>Paludibacteraceae</taxon>
        <taxon>Paludibacter</taxon>
    </lineage>
</organism>
<evidence type="ECO:0000256" key="10">
    <source>
        <dbReference type="ARBA" id="ARBA00022490"/>
    </source>
</evidence>
<evidence type="ECO:0000256" key="15">
    <source>
        <dbReference type="ARBA" id="ARBA00023027"/>
    </source>
</evidence>
<evidence type="ECO:0000256" key="13">
    <source>
        <dbReference type="ARBA" id="ARBA00022741"/>
    </source>
</evidence>
<evidence type="ECO:0000256" key="16">
    <source>
        <dbReference type="ARBA" id="ARBA00023141"/>
    </source>
</evidence>
<dbReference type="GO" id="GO:0009423">
    <property type="term" value="P:chorismate biosynthetic process"/>
    <property type="evidence" value="ECO:0007669"/>
    <property type="project" value="UniProtKB-UniRule"/>
</dbReference>
<dbReference type="KEGG" id="ppn:Palpr_1516"/>
<comment type="subcellular location">
    <subcellularLocation>
        <location evidence="5">Cytoplasm</location>
    </subcellularLocation>
</comment>
<evidence type="ECO:0000256" key="7">
    <source>
        <dbReference type="ARBA" id="ARBA00005412"/>
    </source>
</evidence>
<dbReference type="HOGENOM" id="CLU_001201_0_1_10"/>
<keyword evidence="16" id="KW-0057">Aromatic amino acid biosynthesis</keyword>
<dbReference type="InterPro" id="IPR050071">
    <property type="entry name" value="Dehydroquinate_synthase"/>
</dbReference>
<dbReference type="PANTHER" id="PTHR43622">
    <property type="entry name" value="3-DEHYDROQUINATE SYNTHASE"/>
    <property type="match status" value="1"/>
</dbReference>
<dbReference type="GO" id="GO:0000166">
    <property type="term" value="F:nucleotide binding"/>
    <property type="evidence" value="ECO:0007669"/>
    <property type="project" value="UniProtKB-KW"/>
</dbReference>
<proteinExistence type="inferred from homology"/>
<evidence type="ECO:0000256" key="5">
    <source>
        <dbReference type="ARBA" id="ARBA00004496"/>
    </source>
</evidence>
<keyword evidence="15" id="KW-0520">NAD</keyword>
<dbReference type="GO" id="GO:0003856">
    <property type="term" value="F:3-dehydroquinate synthase activity"/>
    <property type="evidence" value="ECO:0007669"/>
    <property type="project" value="UniProtKB-UniRule"/>
</dbReference>
<dbReference type="SUPFAM" id="SSF56796">
    <property type="entry name" value="Dehydroquinate synthase-like"/>
    <property type="match status" value="1"/>
</dbReference>
<evidence type="ECO:0000256" key="18">
    <source>
        <dbReference type="ARBA" id="ARBA00023285"/>
    </source>
</evidence>
<dbReference type="InterPro" id="IPR030963">
    <property type="entry name" value="DHQ_synth_fam"/>
</dbReference>
<dbReference type="CDD" id="cd08195">
    <property type="entry name" value="DHQS"/>
    <property type="match status" value="1"/>
</dbReference>
<dbReference type="GO" id="GO:0005737">
    <property type="term" value="C:cytoplasm"/>
    <property type="evidence" value="ECO:0007669"/>
    <property type="project" value="UniProtKB-SubCell"/>
</dbReference>
<dbReference type="Pfam" id="PF01761">
    <property type="entry name" value="DHQ_synthase"/>
    <property type="match status" value="1"/>
</dbReference>
<keyword evidence="17 22" id="KW-0456">Lyase</keyword>
<evidence type="ECO:0000256" key="4">
    <source>
        <dbReference type="ARBA" id="ARBA00003485"/>
    </source>
</evidence>
<dbReference type="EC" id="4.2.3.4" evidence="8 19"/>
<evidence type="ECO:0000313" key="22">
    <source>
        <dbReference type="EMBL" id="ADQ79662.1"/>
    </source>
</evidence>
<evidence type="ECO:0000256" key="9">
    <source>
        <dbReference type="ARBA" id="ARBA00017684"/>
    </source>
</evidence>
<dbReference type="InterPro" id="IPR056179">
    <property type="entry name" value="DHQS_C"/>
</dbReference>
<dbReference type="PIRSF" id="PIRSF001455">
    <property type="entry name" value="DHQ_synth"/>
    <property type="match status" value="1"/>
</dbReference>
<comment type="similarity">
    <text evidence="7">Belongs to the sugar phosphate cyclases superfamily. Dehydroquinate synthase family.</text>
</comment>
<gene>
    <name evidence="22" type="ordered locus">Palpr_1516</name>
</gene>
<comment type="cofactor">
    <cofactor evidence="2">
        <name>NAD(+)</name>
        <dbReference type="ChEBI" id="CHEBI:57540"/>
    </cofactor>
</comment>
<dbReference type="NCBIfam" id="TIGR01357">
    <property type="entry name" value="aroB"/>
    <property type="match status" value="1"/>
</dbReference>
<evidence type="ECO:0000256" key="14">
    <source>
        <dbReference type="ARBA" id="ARBA00022833"/>
    </source>
</evidence>
<dbReference type="InterPro" id="IPR030960">
    <property type="entry name" value="DHQS/DOIS_N"/>
</dbReference>
<feature type="domain" description="3-dehydroquinate synthase N-terminal" evidence="20">
    <location>
        <begin position="56"/>
        <end position="168"/>
    </location>
</feature>
<dbReference type="Pfam" id="PF24621">
    <property type="entry name" value="DHQS_C"/>
    <property type="match status" value="1"/>
</dbReference>
<reference key="1">
    <citation type="submission" date="2010-11" db="EMBL/GenBank/DDBJ databases">
        <title>The complete genome of Paludibacter propionicigenes DSM 17365.</title>
        <authorList>
            <consortium name="US DOE Joint Genome Institute (JGI-PGF)"/>
            <person name="Lucas S."/>
            <person name="Copeland A."/>
            <person name="Lapidus A."/>
            <person name="Bruce D."/>
            <person name="Goodwin L."/>
            <person name="Pitluck S."/>
            <person name="Kyrpides N."/>
            <person name="Mavromatis K."/>
            <person name="Ivanova N."/>
            <person name="Munk A.C."/>
            <person name="Brettin T."/>
            <person name="Detter J.C."/>
            <person name="Han C."/>
            <person name="Tapia R."/>
            <person name="Land M."/>
            <person name="Hauser L."/>
            <person name="Markowitz V."/>
            <person name="Cheng J.-F."/>
            <person name="Hugenholtz P."/>
            <person name="Woyke T."/>
            <person name="Wu D."/>
            <person name="Gronow S."/>
            <person name="Wellnitz S."/>
            <person name="Brambilla E."/>
            <person name="Klenk H.-P."/>
            <person name="Eisen J.A."/>
        </authorList>
    </citation>
    <scope>NUCLEOTIDE SEQUENCE</scope>
    <source>
        <strain>WB4</strain>
    </source>
</reference>
<dbReference type="AlphaFoldDB" id="E4T4L8"/>
<comment type="function">
    <text evidence="4">Catalyzes the conversion of 3-deoxy-D-arabino-heptulosonate 7-phosphate (DAHP) to dehydroquinate (DHQ).</text>
</comment>
<feature type="domain" description="3-dehydroquinate synthase C-terminal" evidence="21">
    <location>
        <begin position="170"/>
        <end position="313"/>
    </location>
</feature>
<evidence type="ECO:0000256" key="17">
    <source>
        <dbReference type="ARBA" id="ARBA00023239"/>
    </source>
</evidence>
<evidence type="ECO:0000313" key="23">
    <source>
        <dbReference type="Proteomes" id="UP000008718"/>
    </source>
</evidence>
<dbReference type="Gene3D" id="3.40.50.1970">
    <property type="match status" value="1"/>
</dbReference>
<accession>E4T4L8</accession>
<reference evidence="22 23" key="2">
    <citation type="journal article" date="2011" name="Stand. Genomic Sci.">
        <title>Complete genome sequence of Paludibacter propionicigenes type strain (WB4).</title>
        <authorList>
            <person name="Gronow S."/>
            <person name="Munk C."/>
            <person name="Lapidus A."/>
            <person name="Nolan M."/>
            <person name="Lucas S."/>
            <person name="Hammon N."/>
            <person name="Deshpande S."/>
            <person name="Cheng J.F."/>
            <person name="Tapia R."/>
            <person name="Han C."/>
            <person name="Goodwin L."/>
            <person name="Pitluck S."/>
            <person name="Liolios K."/>
            <person name="Ivanova N."/>
            <person name="Mavromatis K."/>
            <person name="Mikhailova N."/>
            <person name="Pati A."/>
            <person name="Chen A."/>
            <person name="Palaniappan K."/>
            <person name="Land M."/>
            <person name="Hauser L."/>
            <person name="Chang Y.J."/>
            <person name="Jeffries C.D."/>
            <person name="Brambilla E."/>
            <person name="Rohde M."/>
            <person name="Goker M."/>
            <person name="Detter J.C."/>
            <person name="Woyke T."/>
            <person name="Bristow J."/>
            <person name="Eisen J.A."/>
            <person name="Markowitz V."/>
            <person name="Hugenholtz P."/>
            <person name="Kyrpides N.C."/>
            <person name="Klenk H.P."/>
        </authorList>
    </citation>
    <scope>NUCLEOTIDE SEQUENCE [LARGE SCALE GENOMIC DNA]</scope>
    <source>
        <strain evidence="23">DSM 17365 / JCM 13257 / WB4</strain>
    </source>
</reference>
<evidence type="ECO:0000256" key="11">
    <source>
        <dbReference type="ARBA" id="ARBA00022605"/>
    </source>
</evidence>
<evidence type="ECO:0000256" key="1">
    <source>
        <dbReference type="ARBA" id="ARBA00001393"/>
    </source>
</evidence>
<comment type="catalytic activity">
    <reaction evidence="1">
        <text>7-phospho-2-dehydro-3-deoxy-D-arabino-heptonate = 3-dehydroquinate + phosphate</text>
        <dbReference type="Rhea" id="RHEA:21968"/>
        <dbReference type="ChEBI" id="CHEBI:32364"/>
        <dbReference type="ChEBI" id="CHEBI:43474"/>
        <dbReference type="ChEBI" id="CHEBI:58394"/>
        <dbReference type="EC" id="4.2.3.4"/>
    </reaction>
</comment>
<comment type="cofactor">
    <cofactor evidence="3">
        <name>Co(2+)</name>
        <dbReference type="ChEBI" id="CHEBI:48828"/>
    </cofactor>
</comment>
<protein>
    <recommendedName>
        <fullName evidence="9 19">3-dehydroquinate synthase</fullName>
        <ecNumber evidence="8 19">4.2.3.4</ecNumber>
    </recommendedName>
</protein>
<evidence type="ECO:0000259" key="21">
    <source>
        <dbReference type="Pfam" id="PF24621"/>
    </source>
</evidence>
<dbReference type="STRING" id="694427.Palpr_1516"/>